<organism evidence="1 2">
    <name type="scientific">Cricetulus griseus</name>
    <name type="common">Chinese hamster</name>
    <name type="synonym">Cricetulus barabensis griseus</name>
    <dbReference type="NCBI Taxonomy" id="10029"/>
    <lineage>
        <taxon>Eukaryota</taxon>
        <taxon>Metazoa</taxon>
        <taxon>Chordata</taxon>
        <taxon>Craniata</taxon>
        <taxon>Vertebrata</taxon>
        <taxon>Euteleostomi</taxon>
        <taxon>Mammalia</taxon>
        <taxon>Eutheria</taxon>
        <taxon>Euarchontoglires</taxon>
        <taxon>Glires</taxon>
        <taxon>Rodentia</taxon>
        <taxon>Myomorpha</taxon>
        <taxon>Muroidea</taxon>
        <taxon>Cricetidae</taxon>
        <taxon>Cricetinae</taxon>
        <taxon>Cricetulus</taxon>
    </lineage>
</organism>
<name>A0A061IF56_CRIGR</name>
<dbReference type="EMBL" id="KE667806">
    <property type="protein sequence ID" value="ERE84823.1"/>
    <property type="molecule type" value="Genomic_DNA"/>
</dbReference>
<gene>
    <name evidence="1" type="ORF">H671_2g5669</name>
</gene>
<evidence type="ECO:0000313" key="2">
    <source>
        <dbReference type="Proteomes" id="UP000030759"/>
    </source>
</evidence>
<dbReference type="AlphaFoldDB" id="A0A061IF56"/>
<sequence length="83" mass="9503">MNCEEHGATRWKYEGMSQNTGHLSIPKVRFTPACNKTKPPGVLPYIQLLHQLQGHQPGMPSRNRCLRSPGWQLTECFFTHCSH</sequence>
<reference evidence="2" key="1">
    <citation type="journal article" date="2013" name="Nat. Biotechnol.">
        <title>Chinese hamster genome sequenced from sorted chromosomes.</title>
        <authorList>
            <person name="Brinkrolf K."/>
            <person name="Rupp O."/>
            <person name="Laux H."/>
            <person name="Kollin F."/>
            <person name="Ernst W."/>
            <person name="Linke B."/>
            <person name="Kofler R."/>
            <person name="Romand S."/>
            <person name="Hesse F."/>
            <person name="Budach W.E."/>
            <person name="Galosy S."/>
            <person name="Muller D."/>
            <person name="Noll T."/>
            <person name="Wienberg J."/>
            <person name="Jostock T."/>
            <person name="Leonard M."/>
            <person name="Grillari J."/>
            <person name="Tauch A."/>
            <person name="Goesmann A."/>
            <person name="Helk B."/>
            <person name="Mott J.E."/>
            <person name="Puhler A."/>
            <person name="Borth N."/>
        </authorList>
    </citation>
    <scope>NUCLEOTIDE SEQUENCE [LARGE SCALE GENOMIC DNA]</scope>
    <source>
        <strain evidence="2">17A/GY</strain>
    </source>
</reference>
<evidence type="ECO:0000313" key="1">
    <source>
        <dbReference type="EMBL" id="ERE84823.1"/>
    </source>
</evidence>
<protein>
    <submittedName>
        <fullName evidence="1">Uncharacterized protein</fullName>
    </submittedName>
</protein>
<proteinExistence type="predicted"/>
<dbReference type="Proteomes" id="UP000030759">
    <property type="component" value="Unassembled WGS sequence"/>
</dbReference>
<accession>A0A061IF56</accession>